<evidence type="ECO:0000256" key="6">
    <source>
        <dbReference type="ARBA" id="ARBA00023014"/>
    </source>
</evidence>
<evidence type="ECO:0000256" key="4">
    <source>
        <dbReference type="ARBA" id="ARBA00022723"/>
    </source>
</evidence>
<evidence type="ECO:0000256" key="5">
    <source>
        <dbReference type="ARBA" id="ARBA00023004"/>
    </source>
</evidence>
<dbReference type="GO" id="GO:0046872">
    <property type="term" value="F:metal ion binding"/>
    <property type="evidence" value="ECO:0007669"/>
    <property type="project" value="UniProtKB-KW"/>
</dbReference>
<dbReference type="GO" id="GO:0051539">
    <property type="term" value="F:4 iron, 4 sulfur cluster binding"/>
    <property type="evidence" value="ECO:0007669"/>
    <property type="project" value="UniProtKB-KW"/>
</dbReference>
<reference evidence="8 9" key="1">
    <citation type="submission" date="2016-10" db="EMBL/GenBank/DDBJ databases">
        <authorList>
            <person name="de Groot N.N."/>
        </authorList>
    </citation>
    <scope>NUCLEOTIDE SEQUENCE [LARGE SCALE GENOMIC DNA]</scope>
    <source>
        <strain evidence="8 9">DSM 8423</strain>
    </source>
</reference>
<dbReference type="InterPro" id="IPR013785">
    <property type="entry name" value="Aldolase_TIM"/>
</dbReference>
<evidence type="ECO:0000313" key="9">
    <source>
        <dbReference type="Proteomes" id="UP000198744"/>
    </source>
</evidence>
<feature type="domain" description="Radical SAM core" evidence="7">
    <location>
        <begin position="13"/>
        <end position="222"/>
    </location>
</feature>
<sequence length="232" mass="25626">MRIGGFQKVSLIDYPGEICSVVFCQGCNFRCPYCHNPELVNPELFAECLPVDSILAFLRNRIGKLDAVTVTGGEPTIQQDLSRFLVCLKELGYLVKIDTNGSLPDVLEHLIDEKLVDYIAMDIKGPLDKYGKTAGVQVIQENIAESVQLILSSGLNHEFRTTVVDTLLTEEDLVSIGGLIAKARRYAIQPFVPTKTLSPHFLNAKSHAMDILEKIKGQLGEKINSVVIRPSN</sequence>
<evidence type="ECO:0000313" key="8">
    <source>
        <dbReference type="EMBL" id="SEM34260.1"/>
    </source>
</evidence>
<dbReference type="EMBL" id="FOBS01000011">
    <property type="protein sequence ID" value="SEM34260.1"/>
    <property type="molecule type" value="Genomic_DNA"/>
</dbReference>
<dbReference type="Pfam" id="PF04055">
    <property type="entry name" value="Radical_SAM"/>
    <property type="match status" value="1"/>
</dbReference>
<dbReference type="GO" id="GO:0016829">
    <property type="term" value="F:lyase activity"/>
    <property type="evidence" value="ECO:0007669"/>
    <property type="project" value="UniProtKB-KW"/>
</dbReference>
<evidence type="ECO:0000256" key="3">
    <source>
        <dbReference type="ARBA" id="ARBA00022691"/>
    </source>
</evidence>
<keyword evidence="8" id="KW-0456">Lyase</keyword>
<accession>A0A1H7XKE4</accession>
<dbReference type="PANTHER" id="PTHR30352">
    <property type="entry name" value="PYRUVATE FORMATE-LYASE-ACTIVATING ENZYME"/>
    <property type="match status" value="1"/>
</dbReference>
<organism evidence="8 9">
    <name type="scientific">Syntrophus gentianae</name>
    <dbReference type="NCBI Taxonomy" id="43775"/>
    <lineage>
        <taxon>Bacteria</taxon>
        <taxon>Pseudomonadati</taxon>
        <taxon>Thermodesulfobacteriota</taxon>
        <taxon>Syntrophia</taxon>
        <taxon>Syntrophales</taxon>
        <taxon>Syntrophaceae</taxon>
        <taxon>Syntrophus</taxon>
    </lineage>
</organism>
<dbReference type="PROSITE" id="PS51918">
    <property type="entry name" value="RADICAL_SAM"/>
    <property type="match status" value="1"/>
</dbReference>
<dbReference type="InterPro" id="IPR012840">
    <property type="entry name" value="NrdG2"/>
</dbReference>
<keyword evidence="5" id="KW-0408">Iron</keyword>
<dbReference type="SFLD" id="SFLDG01094">
    <property type="entry name" value="Uncharacterised_Radical_SAM_Su"/>
    <property type="match status" value="1"/>
</dbReference>
<keyword evidence="2" id="KW-0004">4Fe-4S</keyword>
<name>A0A1H7XKE4_9BACT</name>
<dbReference type="InterPro" id="IPR007197">
    <property type="entry name" value="rSAM"/>
</dbReference>
<dbReference type="PANTHER" id="PTHR30352:SF13">
    <property type="entry name" value="GLYCYL-RADICAL ENZYME ACTIVATING ENZYME YJJW-RELATED"/>
    <property type="match status" value="1"/>
</dbReference>
<dbReference type="OrthoDB" id="9782387at2"/>
<protein>
    <submittedName>
        <fullName evidence="8">Pyruvate formate lyase activating enzyme</fullName>
    </submittedName>
</protein>
<dbReference type="STRING" id="43775.SAMN04489760_11119"/>
<dbReference type="InterPro" id="IPR058240">
    <property type="entry name" value="rSAM_sf"/>
</dbReference>
<dbReference type="SUPFAM" id="SSF102114">
    <property type="entry name" value="Radical SAM enzymes"/>
    <property type="match status" value="1"/>
</dbReference>
<gene>
    <name evidence="8" type="ORF">SAMN04489760_11119</name>
</gene>
<dbReference type="InterPro" id="IPR034457">
    <property type="entry name" value="Organic_radical-activating"/>
</dbReference>
<dbReference type="Proteomes" id="UP000198744">
    <property type="component" value="Unassembled WGS sequence"/>
</dbReference>
<evidence type="ECO:0000256" key="1">
    <source>
        <dbReference type="ARBA" id="ARBA00001966"/>
    </source>
</evidence>
<comment type="cofactor">
    <cofactor evidence="1">
        <name>[4Fe-4S] cluster</name>
        <dbReference type="ChEBI" id="CHEBI:49883"/>
    </cofactor>
</comment>
<dbReference type="SFLD" id="SFLDS00029">
    <property type="entry name" value="Radical_SAM"/>
    <property type="match status" value="1"/>
</dbReference>
<keyword evidence="9" id="KW-1185">Reference proteome</keyword>
<dbReference type="CDD" id="cd01335">
    <property type="entry name" value="Radical_SAM"/>
    <property type="match status" value="1"/>
</dbReference>
<dbReference type="NCBIfam" id="TIGR02495">
    <property type="entry name" value="NrdG2"/>
    <property type="match status" value="1"/>
</dbReference>
<dbReference type="AlphaFoldDB" id="A0A1H7XKE4"/>
<dbReference type="RefSeq" id="WP_093883449.1">
    <property type="nucleotide sequence ID" value="NZ_FOBS01000011.1"/>
</dbReference>
<dbReference type="Gene3D" id="3.20.20.70">
    <property type="entry name" value="Aldolase class I"/>
    <property type="match status" value="1"/>
</dbReference>
<evidence type="ECO:0000259" key="7">
    <source>
        <dbReference type="PROSITE" id="PS51918"/>
    </source>
</evidence>
<proteinExistence type="predicted"/>
<keyword evidence="3" id="KW-0949">S-adenosyl-L-methionine</keyword>
<keyword evidence="4" id="KW-0479">Metal-binding</keyword>
<evidence type="ECO:0000256" key="2">
    <source>
        <dbReference type="ARBA" id="ARBA00022485"/>
    </source>
</evidence>
<keyword evidence="6" id="KW-0411">Iron-sulfur</keyword>
<keyword evidence="8" id="KW-0670">Pyruvate</keyword>